<comment type="caution">
    <text evidence="3">The sequence shown here is derived from an EMBL/GenBank/DDBJ whole genome shotgun (WGS) entry which is preliminary data.</text>
</comment>
<sequence length="617" mass="67644">MSGITVQLVFAFVGTRVPYFMPETTTTASSPVGSPFGNVPPVSFNTAIQSSVRADSTKTSPNLAPYAPPNLFTAQGLLSRLAKSLELPTHTAATCEFATIESASSSPTVPPPSHKPPTFELFDYASLDPLESTAVLCDEQVLLVLCDMTTTAQLVEALQLKWLEVYSGAHYPHHHNRPAPPLALAPTTEMAVCTTEEKLRNVAHAQHALCKPVALHLSLLKKELVSREATLAALKEQLSQLRSVAAAGCSASAAPTGDESDSGSSPMLPGRAASFSLLTELEPSLASEPAQSAAEAVHLQKVEAPLALCEARVRAVETLMHRAAKHHAKLLELAAGERATEEAFGSGEVSRACAEYLERAEQDRCTAEAIITHYQVEMTRQLKVVRQLVAYTTQVRRLVSKAKYDMGVVDLILSRLLLTGLRPRLMEEAESLLRRRVILRRAARRQMLLLQETEFVDLQHDLESFSQRTEVQKVLPEKVRWYLRAPLPSLMPEEDPVATLLDHALIDREEDEAQELLEKTRILYTTDYSDPAKNALQITEALFPVQRLVRRLEEARASAIQYKSRMEELEEKLKRYEAAEALSPGELQESAVKSTSTGSPGEGASFEGSEKVLVGQS</sequence>
<evidence type="ECO:0000256" key="2">
    <source>
        <dbReference type="SAM" id="MobiDB-lite"/>
    </source>
</evidence>
<evidence type="ECO:0000313" key="3">
    <source>
        <dbReference type="EMBL" id="KAG5464335.1"/>
    </source>
</evidence>
<organism evidence="3 4">
    <name type="scientific">Leishmania martiniquensis</name>
    <dbReference type="NCBI Taxonomy" id="1580590"/>
    <lineage>
        <taxon>Eukaryota</taxon>
        <taxon>Discoba</taxon>
        <taxon>Euglenozoa</taxon>
        <taxon>Kinetoplastea</taxon>
        <taxon>Metakinetoplastina</taxon>
        <taxon>Trypanosomatida</taxon>
        <taxon>Trypanosomatidae</taxon>
        <taxon>Leishmaniinae</taxon>
        <taxon>Leishmania</taxon>
    </lineage>
</organism>
<evidence type="ECO:0000313" key="4">
    <source>
        <dbReference type="Proteomes" id="UP000673552"/>
    </source>
</evidence>
<keyword evidence="4" id="KW-1185">Reference proteome</keyword>
<proteinExistence type="predicted"/>
<protein>
    <submittedName>
        <fullName evidence="3">Uncharacterized protein</fullName>
    </submittedName>
</protein>
<dbReference type="GeneID" id="92510679"/>
<dbReference type="EMBL" id="JAFEUZ010000036">
    <property type="protein sequence ID" value="KAG5464335.1"/>
    <property type="molecule type" value="Genomic_DNA"/>
</dbReference>
<gene>
    <name evidence="3" type="ORF">LSCM1_00517</name>
</gene>
<reference evidence="3 4" key="1">
    <citation type="submission" date="2021-03" db="EMBL/GenBank/DDBJ databases">
        <title>Leishmania (Mundinia) martiniquensis Genome sequencing and assembly.</title>
        <authorList>
            <person name="Almutairi H."/>
            <person name="Gatherer D."/>
        </authorList>
    </citation>
    <scope>NUCLEOTIDE SEQUENCE [LARGE SCALE GENOMIC DNA]</scope>
    <source>
        <strain evidence="3">LSCM1</strain>
    </source>
</reference>
<dbReference type="KEGG" id="lmat:92510679"/>
<evidence type="ECO:0000256" key="1">
    <source>
        <dbReference type="SAM" id="Coils"/>
    </source>
</evidence>
<keyword evidence="1" id="KW-0175">Coiled coil</keyword>
<dbReference type="OrthoDB" id="273528at2759"/>
<name>A0A836GTB8_9TRYP</name>
<accession>A0A836GTB8</accession>
<dbReference type="Proteomes" id="UP000673552">
    <property type="component" value="Chromosome 36"/>
</dbReference>
<feature type="coiled-coil region" evidence="1">
    <location>
        <begin position="545"/>
        <end position="579"/>
    </location>
</feature>
<dbReference type="AlphaFoldDB" id="A0A836GTB8"/>
<dbReference type="RefSeq" id="XP_067174272.1">
    <property type="nucleotide sequence ID" value="XM_067318167.1"/>
</dbReference>
<feature type="region of interest" description="Disordered" evidence="2">
    <location>
        <begin position="580"/>
        <end position="617"/>
    </location>
</feature>